<proteinExistence type="predicted"/>
<organism evidence="1 2">
    <name type="scientific">Populus alba</name>
    <name type="common">White poplar</name>
    <dbReference type="NCBI Taxonomy" id="43335"/>
    <lineage>
        <taxon>Eukaryota</taxon>
        <taxon>Viridiplantae</taxon>
        <taxon>Streptophyta</taxon>
        <taxon>Embryophyta</taxon>
        <taxon>Tracheophyta</taxon>
        <taxon>Spermatophyta</taxon>
        <taxon>Magnoliopsida</taxon>
        <taxon>eudicotyledons</taxon>
        <taxon>Gunneridae</taxon>
        <taxon>Pentapetalae</taxon>
        <taxon>rosids</taxon>
        <taxon>fabids</taxon>
        <taxon>Malpighiales</taxon>
        <taxon>Salicaceae</taxon>
        <taxon>Saliceae</taxon>
        <taxon>Populus</taxon>
    </lineage>
</organism>
<dbReference type="Proteomes" id="UP000309997">
    <property type="component" value="Unassembled WGS sequence"/>
</dbReference>
<reference evidence="1 2" key="1">
    <citation type="journal article" date="2024" name="Plant Biotechnol. J.">
        <title>Genome and CRISPR/Cas9 system of a widespread forest tree (Populus alba) in the world.</title>
        <authorList>
            <person name="Liu Y.J."/>
            <person name="Jiang P.F."/>
            <person name="Han X.M."/>
            <person name="Li X.Y."/>
            <person name="Wang H.M."/>
            <person name="Wang Y.J."/>
            <person name="Wang X.X."/>
            <person name="Zeng Q.Y."/>
        </authorList>
    </citation>
    <scope>NUCLEOTIDE SEQUENCE [LARGE SCALE GENOMIC DNA]</scope>
    <source>
        <strain evidence="2">cv. PAL-ZL1</strain>
    </source>
</reference>
<protein>
    <submittedName>
        <fullName evidence="1">Uncharacterized protein</fullName>
    </submittedName>
</protein>
<dbReference type="EMBL" id="RCHU02000017">
    <property type="protein sequence ID" value="KAL3567765.1"/>
    <property type="molecule type" value="Genomic_DNA"/>
</dbReference>
<evidence type="ECO:0000313" key="1">
    <source>
        <dbReference type="EMBL" id="KAL3567765.1"/>
    </source>
</evidence>
<gene>
    <name evidence="1" type="ORF">D5086_030416</name>
</gene>
<name>A0ACC4ANK0_POPAL</name>
<accession>A0ACC4ANK0</accession>
<sequence length="484" mass="52646">MFKNQLQELAQRSCFNLPAYACIREGPDHAPRFKASVNFNGEIFESPSYCTTLRQAEHAAAEVALNVLSSRGPARSLTARVLDETGIYKNLLQETAHRAGLNLPAYTTVRSGPGHVPVFTCTVELAGMNFTGEPAKTKKQAEKNAAIAAWSALKRMPNLDSLSSRETDTREEQDQAVVARYPHWRLLDLILDSASDGSTQKQKSSFMSLLPPPPPRTTSKILPPTSHIDNPSHFILNRPIPLQVKGKSQVQAPEIPVALEEHLKDEEEWLGTKSDVIKKPIEKEGASNSNSSSLYASSSIYRPFPFSNTGKPVTSLLDNTSQHESTRVSSRIFGSTNPSPMASTSIHTPSNTHIPRPMFTGGFNPHRIAPAVQIRSVIPVCAAPPSPIRPPQSSSATNAPPRPATTGVAEVSEMLLGRLGVFKCEVAVKCILGIQCLEQGFSIFVKETWLAMVHMDAFGACCHLEVTRRSPDLAGQIGQLDNSA</sequence>
<evidence type="ECO:0000313" key="2">
    <source>
        <dbReference type="Proteomes" id="UP000309997"/>
    </source>
</evidence>
<keyword evidence="2" id="KW-1185">Reference proteome</keyword>
<comment type="caution">
    <text evidence="1">The sequence shown here is derived from an EMBL/GenBank/DDBJ whole genome shotgun (WGS) entry which is preliminary data.</text>
</comment>